<name>A0A5U6SQQ3_SALER</name>
<sequence length="144" mass="15276">MKDITQLVFHAKKGAVAKGVAQDGTIWFDNDDADEIDALSTLAIKKAGFKRSDFFKPVRVNHLVVDDMPAEGFFDTAFCERYKLAEDGKNWLLPASPETTDSGDTSTAADASTETTADAATCGSADTVTGTASVDSGENLPAYT</sequence>
<reference evidence="2" key="1">
    <citation type="submission" date="2018-07" db="EMBL/GenBank/DDBJ databases">
        <authorList>
            <consortium name="GenomeTrakr network: Whole genome sequencing for foodborne pathogen traceback"/>
        </authorList>
    </citation>
    <scope>NUCLEOTIDE SEQUENCE</scope>
    <source>
        <strain evidence="2">CFSAN056582</strain>
    </source>
</reference>
<comment type="caution">
    <text evidence="2">The sequence shown here is derived from an EMBL/GenBank/DDBJ whole genome shotgun (WGS) entry which is preliminary data.</text>
</comment>
<organism evidence="2">
    <name type="scientific">Salmonella enterica</name>
    <name type="common">Salmonella choleraesuis</name>
    <dbReference type="NCBI Taxonomy" id="28901"/>
    <lineage>
        <taxon>Bacteria</taxon>
        <taxon>Pseudomonadati</taxon>
        <taxon>Pseudomonadota</taxon>
        <taxon>Gammaproteobacteria</taxon>
        <taxon>Enterobacterales</taxon>
        <taxon>Enterobacteriaceae</taxon>
        <taxon>Salmonella</taxon>
    </lineage>
</organism>
<protein>
    <submittedName>
        <fullName evidence="2">Uncharacterized protein</fullName>
    </submittedName>
</protein>
<gene>
    <name evidence="2" type="ORF">BRO79_15310</name>
</gene>
<dbReference type="GO" id="GO:0051908">
    <property type="term" value="F:double-stranded DNA 5'-3' DNA exonuclease activity"/>
    <property type="evidence" value="ECO:0007669"/>
    <property type="project" value="InterPro"/>
</dbReference>
<dbReference type="Pfam" id="PF06630">
    <property type="entry name" value="Exonuc_VIII"/>
    <property type="match status" value="1"/>
</dbReference>
<feature type="compositionally biased region" description="Polar residues" evidence="1">
    <location>
        <begin position="124"/>
        <end position="136"/>
    </location>
</feature>
<accession>A0A5U6SQQ3</accession>
<evidence type="ECO:0000256" key="1">
    <source>
        <dbReference type="SAM" id="MobiDB-lite"/>
    </source>
</evidence>
<feature type="region of interest" description="Disordered" evidence="1">
    <location>
        <begin position="93"/>
        <end position="144"/>
    </location>
</feature>
<proteinExistence type="predicted"/>
<dbReference type="EMBL" id="AAGRCI010000013">
    <property type="protein sequence ID" value="EBR0844809.1"/>
    <property type="molecule type" value="Genomic_DNA"/>
</dbReference>
<evidence type="ECO:0000313" key="2">
    <source>
        <dbReference type="EMBL" id="EBR0844809.1"/>
    </source>
</evidence>
<feature type="compositionally biased region" description="Low complexity" evidence="1">
    <location>
        <begin position="99"/>
        <end position="121"/>
    </location>
</feature>
<feature type="non-terminal residue" evidence="2">
    <location>
        <position position="144"/>
    </location>
</feature>
<dbReference type="InterPro" id="IPR010584">
    <property type="entry name" value="ExoDNase_VIII"/>
</dbReference>
<dbReference type="AlphaFoldDB" id="A0A5U6SQQ3"/>